<name>A0A645C3H6_9ZZZZ</name>
<dbReference type="AlphaFoldDB" id="A0A645C3H6"/>
<protein>
    <submittedName>
        <fullName evidence="1">Uncharacterized protein</fullName>
    </submittedName>
</protein>
<reference evidence="1" key="1">
    <citation type="submission" date="2019-08" db="EMBL/GenBank/DDBJ databases">
        <authorList>
            <person name="Kucharzyk K."/>
            <person name="Murdoch R.W."/>
            <person name="Higgins S."/>
            <person name="Loffler F."/>
        </authorList>
    </citation>
    <scope>NUCLEOTIDE SEQUENCE</scope>
</reference>
<organism evidence="1">
    <name type="scientific">bioreactor metagenome</name>
    <dbReference type="NCBI Taxonomy" id="1076179"/>
    <lineage>
        <taxon>unclassified sequences</taxon>
        <taxon>metagenomes</taxon>
        <taxon>ecological metagenomes</taxon>
    </lineage>
</organism>
<sequence>MTQEFLQDAVEADLKTLFSSYRLTNSLGVERAVNIYTHDTPIRQGDDEAQDPEAPPEPYVIVRTMGGNIQDENSPHVVEIVLVICVHDRDPNRQGYRDALHIVNEIYRHYARNGIVGRRYCLQYPIKWVTPDDDAHPYYFAAMSLNFEAPAVCKEVPET</sequence>
<proteinExistence type="predicted"/>
<comment type="caution">
    <text evidence="1">The sequence shown here is derived from an EMBL/GenBank/DDBJ whole genome shotgun (WGS) entry which is preliminary data.</text>
</comment>
<accession>A0A645C3H6</accession>
<evidence type="ECO:0000313" key="1">
    <source>
        <dbReference type="EMBL" id="MPM72212.1"/>
    </source>
</evidence>
<dbReference type="EMBL" id="VSSQ01024605">
    <property type="protein sequence ID" value="MPM72212.1"/>
    <property type="molecule type" value="Genomic_DNA"/>
</dbReference>
<gene>
    <name evidence="1" type="ORF">SDC9_119185</name>
</gene>